<evidence type="ECO:0000313" key="2">
    <source>
        <dbReference type="Proteomes" id="UP001174909"/>
    </source>
</evidence>
<organism evidence="1 2">
    <name type="scientific">Geodia barretti</name>
    <name type="common">Barrett's horny sponge</name>
    <dbReference type="NCBI Taxonomy" id="519541"/>
    <lineage>
        <taxon>Eukaryota</taxon>
        <taxon>Metazoa</taxon>
        <taxon>Porifera</taxon>
        <taxon>Demospongiae</taxon>
        <taxon>Heteroscleromorpha</taxon>
        <taxon>Tetractinellida</taxon>
        <taxon>Astrophorina</taxon>
        <taxon>Geodiidae</taxon>
        <taxon>Geodia</taxon>
    </lineage>
</organism>
<dbReference type="EMBL" id="CASHTH010003541">
    <property type="protein sequence ID" value="CAI8046210.1"/>
    <property type="molecule type" value="Genomic_DNA"/>
</dbReference>
<name>A0AA35XCB5_GEOBA</name>
<sequence>FTDADKIKPSLYLKSASISQRGSTVVIDCEFSEVYPEASCVLVYREYGSPLLTVVELSQRINFPVYLSLWTALRTIPLHCLGKMVQAVWMKSHWWILNSVTLVRITRTSLGIWVTFTTMKVICKLFTYPKTNCENYSVTFH</sequence>
<protein>
    <submittedName>
        <fullName evidence="1">Uncharacterized protein</fullName>
    </submittedName>
</protein>
<dbReference type="Proteomes" id="UP001174909">
    <property type="component" value="Unassembled WGS sequence"/>
</dbReference>
<keyword evidence="2" id="KW-1185">Reference proteome</keyword>
<dbReference type="AlphaFoldDB" id="A0AA35XCB5"/>
<evidence type="ECO:0000313" key="1">
    <source>
        <dbReference type="EMBL" id="CAI8046210.1"/>
    </source>
</evidence>
<feature type="non-terminal residue" evidence="1">
    <location>
        <position position="1"/>
    </location>
</feature>
<reference evidence="1" key="1">
    <citation type="submission" date="2023-03" db="EMBL/GenBank/DDBJ databases">
        <authorList>
            <person name="Steffen K."/>
            <person name="Cardenas P."/>
        </authorList>
    </citation>
    <scope>NUCLEOTIDE SEQUENCE</scope>
</reference>
<accession>A0AA35XCB5</accession>
<proteinExistence type="predicted"/>
<comment type="caution">
    <text evidence="1">The sequence shown here is derived from an EMBL/GenBank/DDBJ whole genome shotgun (WGS) entry which is preliminary data.</text>
</comment>
<gene>
    <name evidence="1" type="ORF">GBAR_LOCUS25540</name>
</gene>